<feature type="region of interest" description="Disordered" evidence="1">
    <location>
        <begin position="268"/>
        <end position="291"/>
    </location>
</feature>
<sequence length="291" mass="32357">MLDTPDVQAQRQDRGGWWCSLKCFFAVLVGCGGILVLAACFGLPADSLDWRGAAPHEPSPASDQPSPAIRGDVTPRSAVEQAVAAAVVPVTIPTFAFSSYSQSITTPLCKPNFDVWRNKFLEMFWTTLENHSARTDEGSATLSLVCCFRSYQYIYDRDCNESDVVDRAQSRFNSLPVRSPESPYLVLAWGLEVDEVKKHAWAHDLIRQRDDFLYMHFDLRGHYKYNEAAPMLPGITIAPPLFWKGPQANLSRPPKYFLTFSATRKRDPLPEKVALAGRDQPAPSTTGPSSG</sequence>
<feature type="compositionally biased region" description="Polar residues" evidence="1">
    <location>
        <begin position="282"/>
        <end position="291"/>
    </location>
</feature>
<evidence type="ECO:0000313" key="4">
    <source>
        <dbReference type="Proteomes" id="UP001189429"/>
    </source>
</evidence>
<keyword evidence="2" id="KW-1133">Transmembrane helix</keyword>
<organism evidence="3 4">
    <name type="scientific">Prorocentrum cordatum</name>
    <dbReference type="NCBI Taxonomy" id="2364126"/>
    <lineage>
        <taxon>Eukaryota</taxon>
        <taxon>Sar</taxon>
        <taxon>Alveolata</taxon>
        <taxon>Dinophyceae</taxon>
        <taxon>Prorocentrales</taxon>
        <taxon>Prorocentraceae</taxon>
        <taxon>Prorocentrum</taxon>
    </lineage>
</organism>
<evidence type="ECO:0000313" key="3">
    <source>
        <dbReference type="EMBL" id="CAK0852828.1"/>
    </source>
</evidence>
<feature type="region of interest" description="Disordered" evidence="1">
    <location>
        <begin position="53"/>
        <end position="73"/>
    </location>
</feature>
<proteinExistence type="predicted"/>
<gene>
    <name evidence="3" type="ORF">PCOR1329_LOCUS44489</name>
</gene>
<keyword evidence="2" id="KW-0472">Membrane</keyword>
<keyword evidence="4" id="KW-1185">Reference proteome</keyword>
<protein>
    <submittedName>
        <fullName evidence="3">Uncharacterized protein</fullName>
    </submittedName>
</protein>
<dbReference type="EMBL" id="CAUYUJ010015347">
    <property type="protein sequence ID" value="CAK0852828.1"/>
    <property type="molecule type" value="Genomic_DNA"/>
</dbReference>
<name>A0ABN9U385_9DINO</name>
<evidence type="ECO:0000256" key="1">
    <source>
        <dbReference type="SAM" id="MobiDB-lite"/>
    </source>
</evidence>
<keyword evidence="2" id="KW-0812">Transmembrane</keyword>
<evidence type="ECO:0000256" key="2">
    <source>
        <dbReference type="SAM" id="Phobius"/>
    </source>
</evidence>
<accession>A0ABN9U385</accession>
<dbReference type="Proteomes" id="UP001189429">
    <property type="component" value="Unassembled WGS sequence"/>
</dbReference>
<feature type="transmembrane region" description="Helical" evidence="2">
    <location>
        <begin position="24"/>
        <end position="43"/>
    </location>
</feature>
<reference evidence="3" key="1">
    <citation type="submission" date="2023-10" db="EMBL/GenBank/DDBJ databases">
        <authorList>
            <person name="Chen Y."/>
            <person name="Shah S."/>
            <person name="Dougan E. K."/>
            <person name="Thang M."/>
            <person name="Chan C."/>
        </authorList>
    </citation>
    <scope>NUCLEOTIDE SEQUENCE [LARGE SCALE GENOMIC DNA]</scope>
</reference>
<comment type="caution">
    <text evidence="3">The sequence shown here is derived from an EMBL/GenBank/DDBJ whole genome shotgun (WGS) entry which is preliminary data.</text>
</comment>